<name>A0A222FJ57_9GAMM</name>
<dbReference type="InterPro" id="IPR029058">
    <property type="entry name" value="AB_hydrolase_fold"/>
</dbReference>
<evidence type="ECO:0000259" key="2">
    <source>
        <dbReference type="Pfam" id="PF00561"/>
    </source>
</evidence>
<dbReference type="InterPro" id="IPR000073">
    <property type="entry name" value="AB_hydrolase_1"/>
</dbReference>
<dbReference type="PRINTS" id="PR00412">
    <property type="entry name" value="EPOXHYDRLASE"/>
</dbReference>
<reference evidence="3 4" key="1">
    <citation type="submission" date="2017-07" db="EMBL/GenBank/DDBJ databases">
        <title>Annotated genome sequence of Bacterioplanes sanyensis isolated from Red Sea.</title>
        <authorList>
            <person name="Rehman Z.U."/>
        </authorList>
    </citation>
    <scope>NUCLEOTIDE SEQUENCE [LARGE SCALE GENOMIC DNA]</scope>
    <source>
        <strain evidence="3 4">NV9</strain>
    </source>
</reference>
<sequence length="391" mass="44021">MDVAPGGGAVWPHQISVFASGLFNLANMAAIHLTECRGGRYAAVDSDPDGIGAISVSKQDVSMTAHSNTAATEQQPAQPLDDAAHGQANVEHLGRHGRQLETRCYGEPGNPLVVLLHGFPECWATWRHQIAPLVNAGYRVLVPNMIGYGHSDKPSKIADYRMDMICDDVRAVIRAAGYERCHLVGHDWGGAIAWWFGIHYSDELLSLSILNAPHPRAFLSQLRSSPKQLLKSWYIFFFQLPWLPEWVIRMGNYRMLADAIKTTSNPGAYQPQDWQQLNEHWRIPGALTAKLNYYRAMLRYRPKIAGKAMVSAPTQILWGEKDLALTLSMAESSQQRTVNGRLITYPDATHWLAHDKPQEINERLLEWIAQHMEKHLHEHVEEHTAPKPEDQ</sequence>
<dbReference type="SUPFAM" id="SSF53474">
    <property type="entry name" value="alpha/beta-Hydrolases"/>
    <property type="match status" value="1"/>
</dbReference>
<keyword evidence="4" id="KW-1185">Reference proteome</keyword>
<evidence type="ECO:0000313" key="4">
    <source>
        <dbReference type="Proteomes" id="UP000202440"/>
    </source>
</evidence>
<dbReference type="Proteomes" id="UP000202440">
    <property type="component" value="Chromosome"/>
</dbReference>
<dbReference type="InterPro" id="IPR000639">
    <property type="entry name" value="Epox_hydrolase-like"/>
</dbReference>
<dbReference type="Pfam" id="PF00561">
    <property type="entry name" value="Abhydrolase_1"/>
    <property type="match status" value="1"/>
</dbReference>
<protein>
    <submittedName>
        <fullName evidence="3">Alpha/beta hydrolase</fullName>
    </submittedName>
</protein>
<feature type="domain" description="AB hydrolase-1" evidence="2">
    <location>
        <begin position="111"/>
        <end position="357"/>
    </location>
</feature>
<evidence type="ECO:0000256" key="1">
    <source>
        <dbReference type="ARBA" id="ARBA00022801"/>
    </source>
</evidence>
<proteinExistence type="predicted"/>
<dbReference type="KEGG" id="bsan:CHH28_08825"/>
<organism evidence="3 4">
    <name type="scientific">Bacterioplanes sanyensis</name>
    <dbReference type="NCBI Taxonomy" id="1249553"/>
    <lineage>
        <taxon>Bacteria</taxon>
        <taxon>Pseudomonadati</taxon>
        <taxon>Pseudomonadota</taxon>
        <taxon>Gammaproteobacteria</taxon>
        <taxon>Oceanospirillales</taxon>
        <taxon>Oceanospirillaceae</taxon>
        <taxon>Bacterioplanes</taxon>
    </lineage>
</organism>
<accession>A0A222FJ57</accession>
<evidence type="ECO:0000313" key="3">
    <source>
        <dbReference type="EMBL" id="ASP38779.1"/>
    </source>
</evidence>
<dbReference type="GO" id="GO:0016787">
    <property type="term" value="F:hydrolase activity"/>
    <property type="evidence" value="ECO:0007669"/>
    <property type="project" value="UniProtKB-KW"/>
</dbReference>
<dbReference type="PRINTS" id="PR00111">
    <property type="entry name" value="ABHYDROLASE"/>
</dbReference>
<keyword evidence="1 3" id="KW-0378">Hydrolase</keyword>
<dbReference type="AlphaFoldDB" id="A0A222FJ57"/>
<gene>
    <name evidence="3" type="ORF">CHH28_08825</name>
</gene>
<dbReference type="PANTHER" id="PTHR43329">
    <property type="entry name" value="EPOXIDE HYDROLASE"/>
    <property type="match status" value="1"/>
</dbReference>
<dbReference type="Gene3D" id="3.40.50.1820">
    <property type="entry name" value="alpha/beta hydrolase"/>
    <property type="match status" value="1"/>
</dbReference>
<dbReference type="EMBL" id="CP022530">
    <property type="protein sequence ID" value="ASP38779.1"/>
    <property type="molecule type" value="Genomic_DNA"/>
</dbReference>